<dbReference type="RefSeq" id="WP_119912346.1">
    <property type="nucleotide sequence ID" value="NZ_QZCH01000039.1"/>
</dbReference>
<dbReference type="AlphaFoldDB" id="A0A418Y9Y8"/>
<dbReference type="InterPro" id="IPR013229">
    <property type="entry name" value="PEGA"/>
</dbReference>
<feature type="coiled-coil region" evidence="1">
    <location>
        <begin position="27"/>
        <end position="82"/>
    </location>
</feature>
<feature type="chain" id="PRO_5019055719" evidence="2">
    <location>
        <begin position="25"/>
        <end position="622"/>
    </location>
</feature>
<dbReference type="EMBL" id="QZCH01000039">
    <property type="protein sequence ID" value="RJG38610.1"/>
    <property type="molecule type" value="Genomic_DNA"/>
</dbReference>
<dbReference type="Pfam" id="PF08308">
    <property type="entry name" value="PEGA"/>
    <property type="match status" value="1"/>
</dbReference>
<name>A0A418Y9Y8_9GAMM</name>
<dbReference type="OrthoDB" id="9768004at2"/>
<keyword evidence="6" id="KW-1185">Reference proteome</keyword>
<comment type="caution">
    <text evidence="5">The sequence shown here is derived from an EMBL/GenBank/DDBJ whole genome shotgun (WGS) entry which is preliminary data.</text>
</comment>
<dbReference type="InterPro" id="IPR042095">
    <property type="entry name" value="SUMF_sf"/>
</dbReference>
<organism evidence="5 6">
    <name type="scientific">Motilimonas pumila</name>
    <dbReference type="NCBI Taxonomy" id="2303987"/>
    <lineage>
        <taxon>Bacteria</taxon>
        <taxon>Pseudomonadati</taxon>
        <taxon>Pseudomonadota</taxon>
        <taxon>Gammaproteobacteria</taxon>
        <taxon>Alteromonadales</taxon>
        <taxon>Alteromonadales genera incertae sedis</taxon>
        <taxon>Motilimonas</taxon>
    </lineage>
</organism>
<feature type="domain" description="Sulfatase-modifying factor enzyme-like" evidence="3">
    <location>
        <begin position="390"/>
        <end position="620"/>
    </location>
</feature>
<evidence type="ECO:0000313" key="5">
    <source>
        <dbReference type="EMBL" id="RJG38610.1"/>
    </source>
</evidence>
<sequence>MRIAPLVLSVGLFSLALNSSLVYAAQVDELEQQIQMKQAEFDSYVKELDAIRSSIEMDEDELQRLSQQSKSLESKRKAALLDMDKQYERLVADPSLDISSSISAYQYALKAQTLNQSKTKQQKAKVVSNQDKLANSKMAQFSMLNEIENLKEQYNFARVERIKQEFEQGGKLEVTQSITCGENATFKQCAEQGNSLARKTASQMLTNKLFQDVTEQKLAMEHRDNVAASVKIIEQTILDSGFSGQGDYSVKMQVTMKGRLANTQACRLLELDNRYCVNGEESYDSSDYEEVDYSASSKQVQAKTYTLTVRSNLHNDEVFINGKSYGASRVDAMLPPGEYKLTVKKPGFETYHRNVKLAGHKTVRAELGKLVVNLKMGDKFADSIGAGIKAPAMVAIGKGKYRIGDIQGNGLGNEQQSRNVSINTTYGIGQKEVSVADFERFVTATGYQTSAEKSRGCAVYGSGSPEFQSHLSWRKPGFEQKSNSPVVCVTKKDAQSYAKWLSRKTGYQYRLPSETEWEVAARGGSKTDYWWGNNIGSGNANCGWCGTNWSNKGAAPIGSFKANKYGLFNTVGNVWEMTDSSPNVVRGGSWNFAPSLARVSSRLEVSSGFAANYVGFRLVREQ</sequence>
<keyword evidence="2" id="KW-0732">Signal</keyword>
<protein>
    <submittedName>
        <fullName evidence="5">PEGA domain-containing protein</fullName>
    </submittedName>
</protein>
<proteinExistence type="predicted"/>
<evidence type="ECO:0000313" key="6">
    <source>
        <dbReference type="Proteomes" id="UP000283255"/>
    </source>
</evidence>
<dbReference type="PANTHER" id="PTHR23150">
    <property type="entry name" value="SULFATASE MODIFYING FACTOR 1, 2"/>
    <property type="match status" value="1"/>
</dbReference>
<feature type="signal peptide" evidence="2">
    <location>
        <begin position="1"/>
        <end position="24"/>
    </location>
</feature>
<feature type="domain" description="PEGA" evidence="4">
    <location>
        <begin position="305"/>
        <end position="366"/>
    </location>
</feature>
<dbReference type="Gene3D" id="3.90.1580.10">
    <property type="entry name" value="paralog of FGE (formylglycine-generating enzyme)"/>
    <property type="match status" value="1"/>
</dbReference>
<evidence type="ECO:0000256" key="1">
    <source>
        <dbReference type="SAM" id="Coils"/>
    </source>
</evidence>
<evidence type="ECO:0000256" key="2">
    <source>
        <dbReference type="SAM" id="SignalP"/>
    </source>
</evidence>
<dbReference type="InterPro" id="IPR051043">
    <property type="entry name" value="Sulfatase_Mod_Factor_Kinase"/>
</dbReference>
<gene>
    <name evidence="5" type="ORF">D1Z90_18825</name>
</gene>
<dbReference type="Proteomes" id="UP000283255">
    <property type="component" value="Unassembled WGS sequence"/>
</dbReference>
<dbReference type="InterPro" id="IPR005532">
    <property type="entry name" value="SUMF_dom"/>
</dbReference>
<evidence type="ECO:0000259" key="3">
    <source>
        <dbReference type="Pfam" id="PF03781"/>
    </source>
</evidence>
<dbReference type="SUPFAM" id="SSF56436">
    <property type="entry name" value="C-type lectin-like"/>
    <property type="match status" value="1"/>
</dbReference>
<reference evidence="5 6" key="2">
    <citation type="submission" date="2019-01" db="EMBL/GenBank/DDBJ databases">
        <title>Motilimonas pumilus sp. nov., isolated from the gut of sea cucumber (Apostichopus japonicus).</title>
        <authorList>
            <person name="Wang F.-Q."/>
            <person name="Ren L.-H."/>
            <person name="Lin Y.-W."/>
            <person name="Sun G.-H."/>
            <person name="Du Z.-J."/>
            <person name="Zhao J.-X."/>
            <person name="Liu X.-J."/>
            <person name="Liu L.-J."/>
        </authorList>
    </citation>
    <scope>NUCLEOTIDE SEQUENCE [LARGE SCALE GENOMIC DNA]</scope>
    <source>
        <strain evidence="5 6">PLHSC7-2</strain>
    </source>
</reference>
<accession>A0A418Y9Y8</accession>
<dbReference type="PANTHER" id="PTHR23150:SF19">
    <property type="entry name" value="FORMYLGLYCINE-GENERATING ENZYME"/>
    <property type="match status" value="1"/>
</dbReference>
<reference evidence="5 6" key="1">
    <citation type="submission" date="2018-09" db="EMBL/GenBank/DDBJ databases">
        <authorList>
            <person name="Wang F."/>
        </authorList>
    </citation>
    <scope>NUCLEOTIDE SEQUENCE [LARGE SCALE GENOMIC DNA]</scope>
    <source>
        <strain evidence="5 6">PLHSC7-2</strain>
    </source>
</reference>
<dbReference type="Pfam" id="PF03781">
    <property type="entry name" value="FGE-sulfatase"/>
    <property type="match status" value="1"/>
</dbReference>
<dbReference type="InterPro" id="IPR016187">
    <property type="entry name" value="CTDL_fold"/>
</dbReference>
<evidence type="ECO:0000259" key="4">
    <source>
        <dbReference type="Pfam" id="PF08308"/>
    </source>
</evidence>
<dbReference type="GO" id="GO:0120147">
    <property type="term" value="F:formylglycine-generating oxidase activity"/>
    <property type="evidence" value="ECO:0007669"/>
    <property type="project" value="TreeGrafter"/>
</dbReference>
<keyword evidence="1" id="KW-0175">Coiled coil</keyword>